<sequence>YQKQDVFTRKLIGVKCTKSIKLENISPKTRV</sequence>
<gene>
    <name evidence="1" type="ORF">METZ01_LOCUS512428</name>
</gene>
<evidence type="ECO:0000313" key="1">
    <source>
        <dbReference type="EMBL" id="SVE59574.1"/>
    </source>
</evidence>
<proteinExistence type="predicted"/>
<feature type="non-terminal residue" evidence="1">
    <location>
        <position position="1"/>
    </location>
</feature>
<accession>A0A383ESN1</accession>
<organism evidence="1">
    <name type="scientific">marine metagenome</name>
    <dbReference type="NCBI Taxonomy" id="408172"/>
    <lineage>
        <taxon>unclassified sequences</taxon>
        <taxon>metagenomes</taxon>
        <taxon>ecological metagenomes</taxon>
    </lineage>
</organism>
<reference evidence="1" key="1">
    <citation type="submission" date="2018-05" db="EMBL/GenBank/DDBJ databases">
        <authorList>
            <person name="Lanie J.A."/>
            <person name="Ng W.-L."/>
            <person name="Kazmierczak K.M."/>
            <person name="Andrzejewski T.M."/>
            <person name="Davidsen T.M."/>
            <person name="Wayne K.J."/>
            <person name="Tettelin H."/>
            <person name="Glass J.I."/>
            <person name="Rusch D."/>
            <person name="Podicherti R."/>
            <person name="Tsui H.-C.T."/>
            <person name="Winkler M.E."/>
        </authorList>
    </citation>
    <scope>NUCLEOTIDE SEQUENCE</scope>
</reference>
<protein>
    <submittedName>
        <fullName evidence="1">Uncharacterized protein</fullName>
    </submittedName>
</protein>
<dbReference type="EMBL" id="UINC01228317">
    <property type="protein sequence ID" value="SVE59574.1"/>
    <property type="molecule type" value="Genomic_DNA"/>
</dbReference>
<dbReference type="AlphaFoldDB" id="A0A383ESN1"/>
<name>A0A383ESN1_9ZZZZ</name>